<name>A0A8S3B299_9BILA</name>
<protein>
    <submittedName>
        <fullName evidence="1">Uncharacterized protein</fullName>
    </submittedName>
</protein>
<feature type="non-terminal residue" evidence="1">
    <location>
        <position position="60"/>
    </location>
</feature>
<comment type="caution">
    <text evidence="1">The sequence shown here is derived from an EMBL/GenBank/DDBJ whole genome shotgun (WGS) entry which is preliminary data.</text>
</comment>
<sequence>NDIEFITTYLRLLAHMNKMTMDVVAEFIFWYLDGGEQIRPFIKNLFNQCGLDDPFGHFYS</sequence>
<dbReference type="AlphaFoldDB" id="A0A8S3B299"/>
<feature type="non-terminal residue" evidence="1">
    <location>
        <position position="1"/>
    </location>
</feature>
<reference evidence="1" key="1">
    <citation type="submission" date="2021-02" db="EMBL/GenBank/DDBJ databases">
        <authorList>
            <person name="Nowell W R."/>
        </authorList>
    </citation>
    <scope>NUCLEOTIDE SEQUENCE</scope>
</reference>
<dbReference type="EMBL" id="CAJOBJ010141289">
    <property type="protein sequence ID" value="CAF4764175.1"/>
    <property type="molecule type" value="Genomic_DNA"/>
</dbReference>
<proteinExistence type="predicted"/>
<evidence type="ECO:0000313" key="1">
    <source>
        <dbReference type="EMBL" id="CAF4764175.1"/>
    </source>
</evidence>
<evidence type="ECO:0000313" key="2">
    <source>
        <dbReference type="Proteomes" id="UP000681720"/>
    </source>
</evidence>
<dbReference type="Proteomes" id="UP000681720">
    <property type="component" value="Unassembled WGS sequence"/>
</dbReference>
<accession>A0A8S3B299</accession>
<organism evidence="1 2">
    <name type="scientific">Rotaria magnacalcarata</name>
    <dbReference type="NCBI Taxonomy" id="392030"/>
    <lineage>
        <taxon>Eukaryota</taxon>
        <taxon>Metazoa</taxon>
        <taxon>Spiralia</taxon>
        <taxon>Gnathifera</taxon>
        <taxon>Rotifera</taxon>
        <taxon>Eurotatoria</taxon>
        <taxon>Bdelloidea</taxon>
        <taxon>Philodinida</taxon>
        <taxon>Philodinidae</taxon>
        <taxon>Rotaria</taxon>
    </lineage>
</organism>
<gene>
    <name evidence="1" type="ORF">GIL414_LOCUS45679</name>
</gene>